<proteinExistence type="predicted"/>
<evidence type="ECO:0000313" key="2">
    <source>
        <dbReference type="Proteomes" id="UP000004509"/>
    </source>
</evidence>
<accession>C8PNP5</accession>
<organism evidence="1 2">
    <name type="scientific">Treponema vincentii ATCC 35580</name>
    <dbReference type="NCBI Taxonomy" id="596324"/>
    <lineage>
        <taxon>Bacteria</taxon>
        <taxon>Pseudomonadati</taxon>
        <taxon>Spirochaetota</taxon>
        <taxon>Spirochaetia</taxon>
        <taxon>Spirochaetales</taxon>
        <taxon>Treponemataceae</taxon>
        <taxon>Treponema</taxon>
    </lineage>
</organism>
<dbReference type="Proteomes" id="UP000004509">
    <property type="component" value="Unassembled WGS sequence"/>
</dbReference>
<reference evidence="1 2" key="1">
    <citation type="submission" date="2009-07" db="EMBL/GenBank/DDBJ databases">
        <authorList>
            <person name="Madupu R."/>
            <person name="Sebastian Y."/>
            <person name="Durkin A.S."/>
            <person name="Torralba M."/>
            <person name="Methe B."/>
            <person name="Sutton G.G."/>
            <person name="Strausberg R.L."/>
            <person name="Nelson K.E."/>
        </authorList>
    </citation>
    <scope>NUCLEOTIDE SEQUENCE [LARGE SCALE GENOMIC DNA]</scope>
    <source>
        <strain evidence="1 2">ATCC 35580</strain>
    </source>
</reference>
<protein>
    <submittedName>
        <fullName evidence="1">Uncharacterized protein</fullName>
    </submittedName>
</protein>
<evidence type="ECO:0000313" key="1">
    <source>
        <dbReference type="EMBL" id="EEV20933.1"/>
    </source>
</evidence>
<gene>
    <name evidence="1" type="ORF">TREVI0001_0928</name>
</gene>
<comment type="caution">
    <text evidence="1">The sequence shown here is derived from an EMBL/GenBank/DDBJ whole genome shotgun (WGS) entry which is preliminary data.</text>
</comment>
<dbReference type="AlphaFoldDB" id="C8PNP5"/>
<sequence>MSHIAYEDKQYCPVMRSFYHALQEYSRRQHEASNTALEPTQ</sequence>
<dbReference type="EMBL" id="ACYH01000018">
    <property type="protein sequence ID" value="EEV20933.1"/>
    <property type="molecule type" value="Genomic_DNA"/>
</dbReference>
<name>C8PNP5_9SPIR</name>